<comment type="caution">
    <text evidence="14">The sequence shown here is derived from an EMBL/GenBank/DDBJ whole genome shotgun (WGS) entry which is preliminary data.</text>
</comment>
<evidence type="ECO:0000256" key="4">
    <source>
        <dbReference type="ARBA" id="ARBA00022679"/>
    </source>
</evidence>
<keyword evidence="15" id="KW-1185">Reference proteome</keyword>
<dbReference type="EMBL" id="JAVDVQ010000006">
    <property type="protein sequence ID" value="MDR7082443.1"/>
    <property type="molecule type" value="Genomic_DNA"/>
</dbReference>
<comment type="similarity">
    <text evidence="2">Belongs to the pyruvate kinase family.</text>
</comment>
<keyword evidence="6" id="KW-0547">Nucleotide-binding</keyword>
<evidence type="ECO:0000259" key="13">
    <source>
        <dbReference type="Pfam" id="PF00224"/>
    </source>
</evidence>
<protein>
    <recommendedName>
        <fullName evidence="3">pyruvate kinase</fullName>
        <ecNumber evidence="3">2.7.1.40</ecNumber>
    </recommendedName>
</protein>
<sequence length="618" mass="67829">MSDAEIEELRALLEEVIRLRRNLQHAEMRSAGRIEAVRPRHRQSALNLVHYTELRRHDIRDLQTRLSKYGLSSLGRTESHVLPSIEALIWTMTRLVTPDGEHTATPPGYADGSELLARNAVNLLGPKPEDRATRIMVTLPSEAAADASLVRGMVERGMDLARINCAHDGPQAWRLMVDHVRAAEDATGKHCLIAMDLAGPKLRTGPVRPGPRVLRVQPLRSKTGTVLEPGRVWLGATPERAPDPALPAVPLADNTWAGARRQGQRIRLKDARGARRTLFVEQTSRDGCLVTLDKTTYFTPGTRLTAIADRVTGKKGHKPGRATAEVGELPAVDESLLIHRGDSIILSRNLVPADSTSVGKHRIGCTLESVLADARTGERIWFDDGRIGGVITAVGPGELTAVITSAAPQGTRLRAEKGINLPDSQLTVSALTEQDITDLEHVRELADIVSMSFVRSATDVRELLAHLDPGRDRNLDILLKIETVAAFEALPDLLLELMKWADVGVMIARGDLAVEAGFERLAEVQEEILWLCEAAHAPVIWATQVLDTLARRGMPSRAEVTDAAMAQRAECVMLNKGPFINEAISMLADILGRMQDHTQKKRSLLRRLRAWDHNGTDA</sequence>
<keyword evidence="4 14" id="KW-0808">Transferase</keyword>
<dbReference type="InterPro" id="IPR001697">
    <property type="entry name" value="Pyr_Knase"/>
</dbReference>
<evidence type="ECO:0000256" key="3">
    <source>
        <dbReference type="ARBA" id="ARBA00012142"/>
    </source>
</evidence>
<evidence type="ECO:0000313" key="14">
    <source>
        <dbReference type="EMBL" id="MDR7082443.1"/>
    </source>
</evidence>
<reference evidence="14 15" key="1">
    <citation type="submission" date="2023-07" db="EMBL/GenBank/DDBJ databases">
        <title>Sorghum-associated microbial communities from plants grown in Nebraska, USA.</title>
        <authorList>
            <person name="Schachtman D."/>
        </authorList>
    </citation>
    <scope>NUCLEOTIDE SEQUENCE [LARGE SCALE GENOMIC DNA]</scope>
    <source>
        <strain evidence="14 15">BE167</strain>
    </source>
</reference>
<evidence type="ECO:0000256" key="11">
    <source>
        <dbReference type="ARBA" id="ARBA00023317"/>
    </source>
</evidence>
<dbReference type="Proteomes" id="UP001252243">
    <property type="component" value="Unassembled WGS sequence"/>
</dbReference>
<dbReference type="NCBIfam" id="NF011314">
    <property type="entry name" value="PRK14725.1"/>
    <property type="match status" value="1"/>
</dbReference>
<evidence type="ECO:0000256" key="12">
    <source>
        <dbReference type="SAM" id="Coils"/>
    </source>
</evidence>
<keyword evidence="5" id="KW-0479">Metal-binding</keyword>
<evidence type="ECO:0000256" key="6">
    <source>
        <dbReference type="ARBA" id="ARBA00022741"/>
    </source>
</evidence>
<dbReference type="InterPro" id="IPR011037">
    <property type="entry name" value="Pyrv_Knase-like_insert_dom_sf"/>
</dbReference>
<dbReference type="GO" id="GO:0004743">
    <property type="term" value="F:pyruvate kinase activity"/>
    <property type="evidence" value="ECO:0007669"/>
    <property type="project" value="UniProtKB-EC"/>
</dbReference>
<dbReference type="InterPro" id="IPR040442">
    <property type="entry name" value="Pyrv_kinase-like_dom_sf"/>
</dbReference>
<feature type="domain" description="Pyruvate kinase barrel" evidence="13">
    <location>
        <begin position="334"/>
        <end position="575"/>
    </location>
</feature>
<dbReference type="RefSeq" id="WP_310055662.1">
    <property type="nucleotide sequence ID" value="NZ_JAVDVQ010000006.1"/>
</dbReference>
<dbReference type="GO" id="GO:0016301">
    <property type="term" value="F:kinase activity"/>
    <property type="evidence" value="ECO:0007669"/>
    <property type="project" value="UniProtKB-KW"/>
</dbReference>
<keyword evidence="8" id="KW-0067">ATP-binding</keyword>
<evidence type="ECO:0000256" key="8">
    <source>
        <dbReference type="ARBA" id="ARBA00022840"/>
    </source>
</evidence>
<keyword evidence="12" id="KW-0175">Coiled coil</keyword>
<feature type="coiled-coil region" evidence="12">
    <location>
        <begin position="2"/>
        <end position="29"/>
    </location>
</feature>
<keyword evidence="10" id="KW-0324">Glycolysis</keyword>
<accession>A0ABU1UB56</accession>
<dbReference type="InterPro" id="IPR015793">
    <property type="entry name" value="Pyrv_Knase_brl"/>
</dbReference>
<proteinExistence type="inferred from homology"/>
<keyword evidence="9" id="KW-0460">Magnesium</keyword>
<name>A0ABU1UB56_9MICC</name>
<keyword evidence="7 14" id="KW-0418">Kinase</keyword>
<keyword evidence="11 14" id="KW-0670">Pyruvate</keyword>
<dbReference type="Gene3D" id="3.20.20.60">
    <property type="entry name" value="Phosphoenolpyruvate-binding domains"/>
    <property type="match status" value="2"/>
</dbReference>
<evidence type="ECO:0000313" key="15">
    <source>
        <dbReference type="Proteomes" id="UP001252243"/>
    </source>
</evidence>
<evidence type="ECO:0000256" key="10">
    <source>
        <dbReference type="ARBA" id="ARBA00023152"/>
    </source>
</evidence>
<dbReference type="InterPro" id="IPR015813">
    <property type="entry name" value="Pyrv/PenolPyrv_kinase-like_dom"/>
</dbReference>
<gene>
    <name evidence="14" type="ORF">J2X01_001732</name>
</gene>
<dbReference type="PANTHER" id="PTHR11817">
    <property type="entry name" value="PYRUVATE KINASE"/>
    <property type="match status" value="1"/>
</dbReference>
<dbReference type="SUPFAM" id="SSF51621">
    <property type="entry name" value="Phosphoenolpyruvate/pyruvate domain"/>
    <property type="match status" value="1"/>
</dbReference>
<organism evidence="14 15">
    <name type="scientific">Arthrobacter ginsengisoli</name>
    <dbReference type="NCBI Taxonomy" id="1356565"/>
    <lineage>
        <taxon>Bacteria</taxon>
        <taxon>Bacillati</taxon>
        <taxon>Actinomycetota</taxon>
        <taxon>Actinomycetes</taxon>
        <taxon>Micrococcales</taxon>
        <taxon>Micrococcaceae</taxon>
        <taxon>Arthrobacter</taxon>
    </lineage>
</organism>
<evidence type="ECO:0000256" key="1">
    <source>
        <dbReference type="ARBA" id="ARBA00004997"/>
    </source>
</evidence>
<dbReference type="Pfam" id="PF00224">
    <property type="entry name" value="PK"/>
    <property type="match status" value="2"/>
</dbReference>
<comment type="pathway">
    <text evidence="1">Carbohydrate degradation; glycolysis; pyruvate from D-glyceraldehyde 3-phosphate: step 5/5.</text>
</comment>
<evidence type="ECO:0000256" key="9">
    <source>
        <dbReference type="ARBA" id="ARBA00022842"/>
    </source>
</evidence>
<dbReference type="EC" id="2.7.1.40" evidence="3"/>
<evidence type="ECO:0000256" key="2">
    <source>
        <dbReference type="ARBA" id="ARBA00008663"/>
    </source>
</evidence>
<feature type="domain" description="Pyruvate kinase barrel" evidence="13">
    <location>
        <begin position="131"/>
        <end position="212"/>
    </location>
</feature>
<evidence type="ECO:0000256" key="5">
    <source>
        <dbReference type="ARBA" id="ARBA00022723"/>
    </source>
</evidence>
<dbReference type="SUPFAM" id="SSF50800">
    <property type="entry name" value="PK beta-barrel domain-like"/>
    <property type="match status" value="1"/>
</dbReference>
<evidence type="ECO:0000256" key="7">
    <source>
        <dbReference type="ARBA" id="ARBA00022777"/>
    </source>
</evidence>